<dbReference type="RefSeq" id="WP_013781103.1">
    <property type="nucleotide sequence ID" value="NC_015520.1"/>
</dbReference>
<gene>
    <name evidence="3" type="ordered locus">Mahau_1483</name>
</gene>
<dbReference type="NCBIfam" id="NF004476">
    <property type="entry name" value="PRK05813.1"/>
    <property type="match status" value="1"/>
</dbReference>
<dbReference type="AlphaFoldDB" id="F3ZYD2"/>
<dbReference type="HOGENOM" id="CLU_1218081_0_0_9"/>
<dbReference type="InterPro" id="IPR012340">
    <property type="entry name" value="NA-bd_OB-fold"/>
</dbReference>
<dbReference type="GO" id="GO:0003697">
    <property type="term" value="F:single-stranded DNA binding"/>
    <property type="evidence" value="ECO:0007669"/>
    <property type="project" value="InterPro"/>
</dbReference>
<dbReference type="eggNOG" id="COG0629">
    <property type="taxonomic scope" value="Bacteria"/>
</dbReference>
<dbReference type="InterPro" id="IPR000424">
    <property type="entry name" value="Primosome_PriB/ssb"/>
</dbReference>
<dbReference type="InterPro" id="IPR011344">
    <property type="entry name" value="ssDNA-bd"/>
</dbReference>
<dbReference type="Gene3D" id="2.40.50.140">
    <property type="entry name" value="Nucleic acid-binding proteins"/>
    <property type="match status" value="2"/>
</dbReference>
<dbReference type="STRING" id="697281.Mahau_1483"/>
<proteinExistence type="predicted"/>
<dbReference type="Pfam" id="PF00436">
    <property type="entry name" value="SSB"/>
    <property type="match status" value="1"/>
</dbReference>
<dbReference type="KEGG" id="mas:Mahau_1483"/>
<keyword evidence="4" id="KW-1185">Reference proteome</keyword>
<evidence type="ECO:0000313" key="4">
    <source>
        <dbReference type="Proteomes" id="UP000008457"/>
    </source>
</evidence>
<accession>F3ZYD2</accession>
<sequence length="215" mass="24672">MVTYGCDTNSIILAGTVQDDLQYSHQIYGEGFYTFHLSVPRISAYKDILPITVSERLLNALTIHMGDSVVIEGQIRSYNKFIDGGNRLIITVFARDIKLVQEDEYIKNPNQVFLDGFICKQPVYRVTPLNREISDLLLAVNRSYNKSDYVPCIAWGRNARFCSNLKIGERIKLWGRLQSREYQKHISEQEVINKTTYEVSIAKLELADIENENKG</sequence>
<dbReference type="OrthoDB" id="9780175at2"/>
<protein>
    <submittedName>
        <fullName evidence="3">Single-strand binding protein/Primosomal replication protein n</fullName>
    </submittedName>
</protein>
<reference evidence="4" key="1">
    <citation type="submission" date="2010-11" db="EMBL/GenBank/DDBJ databases">
        <title>The complete genome of Mahella australiensis DSM 15567.</title>
        <authorList>
            <consortium name="US DOE Joint Genome Institute (JGI-PGF)"/>
            <person name="Lucas S."/>
            <person name="Copeland A."/>
            <person name="Lapidus A."/>
            <person name="Bruce D."/>
            <person name="Goodwin L."/>
            <person name="Pitluck S."/>
            <person name="Kyrpides N."/>
            <person name="Mavromatis K."/>
            <person name="Pagani I."/>
            <person name="Ivanova N."/>
            <person name="Teshima H."/>
            <person name="Brettin T."/>
            <person name="Detter J.C."/>
            <person name="Han C."/>
            <person name="Tapia R."/>
            <person name="Land M."/>
            <person name="Hauser L."/>
            <person name="Markowitz V."/>
            <person name="Cheng J.-F."/>
            <person name="Hugenholtz P."/>
            <person name="Woyke T."/>
            <person name="Wu D."/>
            <person name="Spring S."/>
            <person name="Pukall R."/>
            <person name="Steenblock K."/>
            <person name="Schneider S."/>
            <person name="Klenk H.-P."/>
            <person name="Eisen J.A."/>
        </authorList>
    </citation>
    <scope>NUCLEOTIDE SEQUENCE [LARGE SCALE GENOMIC DNA]</scope>
    <source>
        <strain evidence="4">DSM 15567 / CIP 107919 / 50-1 BON</strain>
    </source>
</reference>
<dbReference type="PROSITE" id="PS50935">
    <property type="entry name" value="SSB"/>
    <property type="match status" value="2"/>
</dbReference>
<dbReference type="EMBL" id="CP002360">
    <property type="protein sequence ID" value="AEE96674.1"/>
    <property type="molecule type" value="Genomic_DNA"/>
</dbReference>
<dbReference type="Proteomes" id="UP000008457">
    <property type="component" value="Chromosome"/>
</dbReference>
<dbReference type="GO" id="GO:0006260">
    <property type="term" value="P:DNA replication"/>
    <property type="evidence" value="ECO:0007669"/>
    <property type="project" value="InterPro"/>
</dbReference>
<dbReference type="PANTHER" id="PTHR10302:SF27">
    <property type="entry name" value="SINGLE-STRANDED DNA-BINDING PROTEIN"/>
    <property type="match status" value="1"/>
</dbReference>
<evidence type="ECO:0000256" key="1">
    <source>
        <dbReference type="ARBA" id="ARBA00023125"/>
    </source>
</evidence>
<dbReference type="SUPFAM" id="SSF50249">
    <property type="entry name" value="Nucleic acid-binding proteins"/>
    <property type="match status" value="1"/>
</dbReference>
<name>F3ZYD2_MAHA5</name>
<organism evidence="3 4">
    <name type="scientific">Mahella australiensis (strain DSM 15567 / CIP 107919 / 50-1 BON)</name>
    <dbReference type="NCBI Taxonomy" id="697281"/>
    <lineage>
        <taxon>Bacteria</taxon>
        <taxon>Bacillati</taxon>
        <taxon>Bacillota</taxon>
        <taxon>Clostridia</taxon>
        <taxon>Thermoanaerobacterales</taxon>
        <taxon>Thermoanaerobacterales Family IV. Incertae Sedis</taxon>
        <taxon>Mahella</taxon>
    </lineage>
</organism>
<dbReference type="GO" id="GO:0009295">
    <property type="term" value="C:nucleoid"/>
    <property type="evidence" value="ECO:0007669"/>
    <property type="project" value="TreeGrafter"/>
</dbReference>
<dbReference type="PANTHER" id="PTHR10302">
    <property type="entry name" value="SINGLE-STRANDED DNA-BINDING PROTEIN"/>
    <property type="match status" value="1"/>
</dbReference>
<keyword evidence="1 2" id="KW-0238">DNA-binding</keyword>
<evidence type="ECO:0000313" key="3">
    <source>
        <dbReference type="EMBL" id="AEE96674.1"/>
    </source>
</evidence>
<reference evidence="3 4" key="2">
    <citation type="journal article" date="2011" name="Stand. Genomic Sci.">
        <title>Complete genome sequence of Mahella australiensis type strain (50-1 BON).</title>
        <authorList>
            <person name="Sikorski J."/>
            <person name="Teshima H."/>
            <person name="Nolan M."/>
            <person name="Lucas S."/>
            <person name="Hammon N."/>
            <person name="Deshpande S."/>
            <person name="Cheng J.F."/>
            <person name="Pitluck S."/>
            <person name="Liolios K."/>
            <person name="Pagani I."/>
            <person name="Ivanova N."/>
            <person name="Huntemann M."/>
            <person name="Mavromatis K."/>
            <person name="Ovchinikova G."/>
            <person name="Pati A."/>
            <person name="Tapia R."/>
            <person name="Han C."/>
            <person name="Goodwin L."/>
            <person name="Chen A."/>
            <person name="Palaniappan K."/>
            <person name="Land M."/>
            <person name="Hauser L."/>
            <person name="Ngatchou-Djao O.D."/>
            <person name="Rohde M."/>
            <person name="Pukall R."/>
            <person name="Spring S."/>
            <person name="Abt B."/>
            <person name="Goker M."/>
            <person name="Detter J.C."/>
            <person name="Woyke T."/>
            <person name="Bristow J."/>
            <person name="Markowitz V."/>
            <person name="Hugenholtz P."/>
            <person name="Eisen J.A."/>
            <person name="Kyrpides N.C."/>
            <person name="Klenk H.P."/>
            <person name="Lapidus A."/>
        </authorList>
    </citation>
    <scope>NUCLEOTIDE SEQUENCE [LARGE SCALE GENOMIC DNA]</scope>
    <source>
        <strain evidence="4">DSM 15567 / CIP 107919 / 50-1 BON</strain>
    </source>
</reference>
<evidence type="ECO:0000256" key="2">
    <source>
        <dbReference type="PROSITE-ProRule" id="PRU00252"/>
    </source>
</evidence>